<reference evidence="2" key="1">
    <citation type="submission" date="2022-11" db="UniProtKB">
        <authorList>
            <consortium name="WormBaseParasite"/>
        </authorList>
    </citation>
    <scope>IDENTIFICATION</scope>
</reference>
<dbReference type="WBParaSite" id="JU765_v2.g9935.t3">
    <property type="protein sequence ID" value="JU765_v2.g9935.t3"/>
    <property type="gene ID" value="JU765_v2.g9935"/>
</dbReference>
<protein>
    <submittedName>
        <fullName evidence="2">Protein kinase domain-containing protein</fullName>
    </submittedName>
</protein>
<evidence type="ECO:0000313" key="2">
    <source>
        <dbReference type="WBParaSite" id="JU765_v2.g9935.t3"/>
    </source>
</evidence>
<name>A0AC34RTM3_9BILA</name>
<organism evidence="1 2">
    <name type="scientific">Panagrolaimus sp. JU765</name>
    <dbReference type="NCBI Taxonomy" id="591449"/>
    <lineage>
        <taxon>Eukaryota</taxon>
        <taxon>Metazoa</taxon>
        <taxon>Ecdysozoa</taxon>
        <taxon>Nematoda</taxon>
        <taxon>Chromadorea</taxon>
        <taxon>Rhabditida</taxon>
        <taxon>Tylenchina</taxon>
        <taxon>Panagrolaimomorpha</taxon>
        <taxon>Panagrolaimoidea</taxon>
        <taxon>Panagrolaimidae</taxon>
        <taxon>Panagrolaimus</taxon>
    </lineage>
</organism>
<accession>A0AC34RTM3</accession>
<dbReference type="Proteomes" id="UP000887576">
    <property type="component" value="Unplaced"/>
</dbReference>
<sequence length="157" mass="17800">MENYRNGLDPFRVKIFLFQLLRGLAYCHDRKILHRDLKPQNLLVSENNELKLADFGLARSKSLPCQMAGSGVFPKFKTLKFHPYVELPWRRVHPILAKLGDSGDRLLTLFLQLNPSSRISANAAMLQPYFSVLPPEVHLLKPTESIFAGFPGKSGII</sequence>
<evidence type="ECO:0000313" key="1">
    <source>
        <dbReference type="Proteomes" id="UP000887576"/>
    </source>
</evidence>
<proteinExistence type="predicted"/>